<reference evidence="2" key="1">
    <citation type="journal article" date="2020" name="Cell">
        <title>Large-Scale Comparative Analyses of Tick Genomes Elucidate Their Genetic Diversity and Vector Capacities.</title>
        <authorList>
            <consortium name="Tick Genome and Microbiome Consortium (TIGMIC)"/>
            <person name="Jia N."/>
            <person name="Wang J."/>
            <person name="Shi W."/>
            <person name="Du L."/>
            <person name="Sun Y."/>
            <person name="Zhan W."/>
            <person name="Jiang J.F."/>
            <person name="Wang Q."/>
            <person name="Zhang B."/>
            <person name="Ji P."/>
            <person name="Bell-Sakyi L."/>
            <person name="Cui X.M."/>
            <person name="Yuan T.T."/>
            <person name="Jiang B.G."/>
            <person name="Yang W.F."/>
            <person name="Lam T.T."/>
            <person name="Chang Q.C."/>
            <person name="Ding S.J."/>
            <person name="Wang X.J."/>
            <person name="Zhu J.G."/>
            <person name="Ruan X.D."/>
            <person name="Zhao L."/>
            <person name="Wei J.T."/>
            <person name="Ye R.Z."/>
            <person name="Que T.C."/>
            <person name="Du C.H."/>
            <person name="Zhou Y.H."/>
            <person name="Cheng J.X."/>
            <person name="Dai P.F."/>
            <person name="Guo W.B."/>
            <person name="Han X.H."/>
            <person name="Huang E.J."/>
            <person name="Li L.F."/>
            <person name="Wei W."/>
            <person name="Gao Y.C."/>
            <person name="Liu J.Z."/>
            <person name="Shao H.Z."/>
            <person name="Wang X."/>
            <person name="Wang C.C."/>
            <person name="Yang T.C."/>
            <person name="Huo Q.B."/>
            <person name="Li W."/>
            <person name="Chen H.Y."/>
            <person name="Chen S.E."/>
            <person name="Zhou L.G."/>
            <person name="Ni X.B."/>
            <person name="Tian J.H."/>
            <person name="Sheng Y."/>
            <person name="Liu T."/>
            <person name="Pan Y.S."/>
            <person name="Xia L.Y."/>
            <person name="Li J."/>
            <person name="Zhao F."/>
            <person name="Cao W.C."/>
        </authorList>
    </citation>
    <scope>NUCLEOTIDE SEQUENCE</scope>
    <source>
        <strain evidence="2">Rsan-2018</strain>
    </source>
</reference>
<protein>
    <submittedName>
        <fullName evidence="2">Uncharacterized protein</fullName>
    </submittedName>
</protein>
<comment type="caution">
    <text evidence="2">The sequence shown here is derived from an EMBL/GenBank/DDBJ whole genome shotgun (WGS) entry which is preliminary data.</text>
</comment>
<sequence>MEEGYGGIQALFSALRMAVRDRCGPPTDAKAVECRFHCCMREPVKGALDVQEQQHGDLSVAPGVFKGGYHETPPGGTSQESSEGHPGAPEVLPRGNDSRRGRRVAPVPTHAPACIGAHRLPSQCSRRQDPPGAPSQPARVTDGRTVSTLPPDGPGPPVPVTRPPPHHRPPKVHLSLDGATKRRMPAAALQQATTSKL</sequence>
<name>A0A9D4T5I8_RHISA</name>
<organism evidence="2 3">
    <name type="scientific">Rhipicephalus sanguineus</name>
    <name type="common">Brown dog tick</name>
    <name type="synonym">Ixodes sanguineus</name>
    <dbReference type="NCBI Taxonomy" id="34632"/>
    <lineage>
        <taxon>Eukaryota</taxon>
        <taxon>Metazoa</taxon>
        <taxon>Ecdysozoa</taxon>
        <taxon>Arthropoda</taxon>
        <taxon>Chelicerata</taxon>
        <taxon>Arachnida</taxon>
        <taxon>Acari</taxon>
        <taxon>Parasitiformes</taxon>
        <taxon>Ixodida</taxon>
        <taxon>Ixodoidea</taxon>
        <taxon>Ixodidae</taxon>
        <taxon>Rhipicephalinae</taxon>
        <taxon>Rhipicephalus</taxon>
        <taxon>Rhipicephalus</taxon>
    </lineage>
</organism>
<evidence type="ECO:0000256" key="1">
    <source>
        <dbReference type="SAM" id="MobiDB-lite"/>
    </source>
</evidence>
<dbReference type="AlphaFoldDB" id="A0A9D4T5I8"/>
<dbReference type="Proteomes" id="UP000821837">
    <property type="component" value="Chromosome 11"/>
</dbReference>
<gene>
    <name evidence="2" type="ORF">HPB52_011877</name>
</gene>
<proteinExistence type="predicted"/>
<keyword evidence="3" id="KW-1185">Reference proteome</keyword>
<dbReference type="EMBL" id="JABSTV010001247">
    <property type="protein sequence ID" value="KAH7972393.1"/>
    <property type="molecule type" value="Genomic_DNA"/>
</dbReference>
<reference evidence="2" key="2">
    <citation type="submission" date="2021-09" db="EMBL/GenBank/DDBJ databases">
        <authorList>
            <person name="Jia N."/>
            <person name="Wang J."/>
            <person name="Shi W."/>
            <person name="Du L."/>
            <person name="Sun Y."/>
            <person name="Zhan W."/>
            <person name="Jiang J."/>
            <person name="Wang Q."/>
            <person name="Zhang B."/>
            <person name="Ji P."/>
            <person name="Sakyi L.B."/>
            <person name="Cui X."/>
            <person name="Yuan T."/>
            <person name="Jiang B."/>
            <person name="Yang W."/>
            <person name="Lam T.T.-Y."/>
            <person name="Chang Q."/>
            <person name="Ding S."/>
            <person name="Wang X."/>
            <person name="Zhu J."/>
            <person name="Ruan X."/>
            <person name="Zhao L."/>
            <person name="Wei J."/>
            <person name="Que T."/>
            <person name="Du C."/>
            <person name="Cheng J."/>
            <person name="Dai P."/>
            <person name="Han X."/>
            <person name="Huang E."/>
            <person name="Gao Y."/>
            <person name="Liu J."/>
            <person name="Shao H."/>
            <person name="Ye R."/>
            <person name="Li L."/>
            <person name="Wei W."/>
            <person name="Wang X."/>
            <person name="Wang C."/>
            <person name="Huo Q."/>
            <person name="Li W."/>
            <person name="Guo W."/>
            <person name="Chen H."/>
            <person name="Chen S."/>
            <person name="Zhou L."/>
            <person name="Zhou L."/>
            <person name="Ni X."/>
            <person name="Tian J."/>
            <person name="Zhou Y."/>
            <person name="Sheng Y."/>
            <person name="Liu T."/>
            <person name="Pan Y."/>
            <person name="Xia L."/>
            <person name="Li J."/>
            <person name="Zhao F."/>
            <person name="Cao W."/>
        </authorList>
    </citation>
    <scope>NUCLEOTIDE SEQUENCE</scope>
    <source>
        <strain evidence="2">Rsan-2018</strain>
        <tissue evidence="2">Larvae</tissue>
    </source>
</reference>
<feature type="region of interest" description="Disordered" evidence="1">
    <location>
        <begin position="63"/>
        <end position="197"/>
    </location>
</feature>
<feature type="compositionally biased region" description="Pro residues" evidence="1">
    <location>
        <begin position="151"/>
        <end position="163"/>
    </location>
</feature>
<accession>A0A9D4T5I8</accession>
<evidence type="ECO:0000313" key="2">
    <source>
        <dbReference type="EMBL" id="KAH7972393.1"/>
    </source>
</evidence>
<evidence type="ECO:0000313" key="3">
    <source>
        <dbReference type="Proteomes" id="UP000821837"/>
    </source>
</evidence>